<accession>A0ABP9Q2F3</accession>
<gene>
    <name evidence="1" type="ORF">GCM10023340_42330</name>
</gene>
<protein>
    <submittedName>
        <fullName evidence="1">Uncharacterized protein</fullName>
    </submittedName>
</protein>
<proteinExistence type="predicted"/>
<name>A0ABP9Q2F3_9ACTN</name>
<keyword evidence="2" id="KW-1185">Reference proteome</keyword>
<comment type="caution">
    <text evidence="1">The sequence shown here is derived from an EMBL/GenBank/DDBJ whole genome shotgun (WGS) entry which is preliminary data.</text>
</comment>
<sequence length="147" mass="16396">MDLLPAAAFRRTDAERADQRLAWARADRAFFAAGACHVLAWACRRLHPGRGVGLIGLRRPGAAEVSHVVATRDGWALDHSGWHPASEVVRVNQEADGPLDVVVLDPDLARFCREHRHRPPPDFAHDPWPRARCYVRRFDPPWASGSG</sequence>
<dbReference type="EMBL" id="BAABKG010000007">
    <property type="protein sequence ID" value="GAA5155901.1"/>
    <property type="molecule type" value="Genomic_DNA"/>
</dbReference>
<reference evidence="2" key="1">
    <citation type="journal article" date="2019" name="Int. J. Syst. Evol. Microbiol.">
        <title>The Global Catalogue of Microorganisms (GCM) 10K type strain sequencing project: providing services to taxonomists for standard genome sequencing and annotation.</title>
        <authorList>
            <consortium name="The Broad Institute Genomics Platform"/>
            <consortium name="The Broad Institute Genome Sequencing Center for Infectious Disease"/>
            <person name="Wu L."/>
            <person name="Ma J."/>
        </authorList>
    </citation>
    <scope>NUCLEOTIDE SEQUENCE [LARGE SCALE GENOMIC DNA]</scope>
    <source>
        <strain evidence="2">JCM 18459</strain>
    </source>
</reference>
<organism evidence="1 2">
    <name type="scientific">Nocardioides marinquilinus</name>
    <dbReference type="NCBI Taxonomy" id="1210400"/>
    <lineage>
        <taxon>Bacteria</taxon>
        <taxon>Bacillati</taxon>
        <taxon>Actinomycetota</taxon>
        <taxon>Actinomycetes</taxon>
        <taxon>Propionibacteriales</taxon>
        <taxon>Nocardioidaceae</taxon>
        <taxon>Nocardioides</taxon>
    </lineage>
</organism>
<dbReference type="Proteomes" id="UP001500221">
    <property type="component" value="Unassembled WGS sequence"/>
</dbReference>
<evidence type="ECO:0000313" key="1">
    <source>
        <dbReference type="EMBL" id="GAA5155901.1"/>
    </source>
</evidence>
<evidence type="ECO:0000313" key="2">
    <source>
        <dbReference type="Proteomes" id="UP001500221"/>
    </source>
</evidence>
<dbReference type="RefSeq" id="WP_345463686.1">
    <property type="nucleotide sequence ID" value="NZ_BAABKG010000007.1"/>
</dbReference>